<keyword evidence="4" id="KW-1185">Reference proteome</keyword>
<feature type="region of interest" description="Disordered" evidence="1">
    <location>
        <begin position="302"/>
        <end position="348"/>
    </location>
</feature>
<dbReference type="EMBL" id="LNIX01000012">
    <property type="protein sequence ID" value="OXA47856.1"/>
    <property type="molecule type" value="Genomic_DNA"/>
</dbReference>
<dbReference type="AlphaFoldDB" id="A0A226DUG5"/>
<keyword evidence="2" id="KW-0472">Membrane</keyword>
<evidence type="ECO:0000256" key="2">
    <source>
        <dbReference type="SAM" id="Phobius"/>
    </source>
</evidence>
<evidence type="ECO:0000256" key="1">
    <source>
        <dbReference type="SAM" id="MobiDB-lite"/>
    </source>
</evidence>
<feature type="transmembrane region" description="Helical" evidence="2">
    <location>
        <begin position="42"/>
        <end position="60"/>
    </location>
</feature>
<proteinExistence type="predicted"/>
<reference evidence="3 4" key="1">
    <citation type="submission" date="2015-12" db="EMBL/GenBank/DDBJ databases">
        <title>The genome of Folsomia candida.</title>
        <authorList>
            <person name="Faddeeva A."/>
            <person name="Derks M.F."/>
            <person name="Anvar Y."/>
            <person name="Smit S."/>
            <person name="Van Straalen N."/>
            <person name="Roelofs D."/>
        </authorList>
    </citation>
    <scope>NUCLEOTIDE SEQUENCE [LARGE SCALE GENOMIC DNA]</scope>
    <source>
        <strain evidence="3 4">VU population</strain>
        <tissue evidence="3">Whole body</tissue>
    </source>
</reference>
<evidence type="ECO:0000313" key="3">
    <source>
        <dbReference type="EMBL" id="OXA47856.1"/>
    </source>
</evidence>
<feature type="transmembrane region" description="Helical" evidence="2">
    <location>
        <begin position="125"/>
        <end position="148"/>
    </location>
</feature>
<protein>
    <submittedName>
        <fullName evidence="3">Uncharacterized protein</fullName>
    </submittedName>
</protein>
<dbReference type="Proteomes" id="UP000198287">
    <property type="component" value="Unassembled WGS sequence"/>
</dbReference>
<accession>A0A226DUG5</accession>
<organism evidence="3 4">
    <name type="scientific">Folsomia candida</name>
    <name type="common">Springtail</name>
    <dbReference type="NCBI Taxonomy" id="158441"/>
    <lineage>
        <taxon>Eukaryota</taxon>
        <taxon>Metazoa</taxon>
        <taxon>Ecdysozoa</taxon>
        <taxon>Arthropoda</taxon>
        <taxon>Hexapoda</taxon>
        <taxon>Collembola</taxon>
        <taxon>Entomobryomorpha</taxon>
        <taxon>Isotomoidea</taxon>
        <taxon>Isotomidae</taxon>
        <taxon>Proisotominae</taxon>
        <taxon>Folsomia</taxon>
    </lineage>
</organism>
<sequence>MRTKKDLDLLILTLQYGRYCLPIKWDSAKGRIATKSPRQQKCVILTLVVHFLITICRLYSISLHKSVMDRAEPALIAVSYTISFLVRLDVPVDFSVVQLINFISLGNNSHNGDGKASKINLYIRLLSYMIGLNCTIIGILLGILAIFVPCQPLLLTAPLCRDGVFVKTWIVRMFFGGVESIVFINITLAASYYLIQVLLHGVAFLLIDFIIFVKQYENEISKIVEYKMSDKIIGLIFLLGYFLILLFTVVMFSVAAKVNTLSRNWLSRSKWNTCKKWDRKVHRSLTPLRLEFEVSRAWTFPSPARPSPVQKPVSKAQARPGPEKLSPGPPKPIGLFIKKARPGPGPPG</sequence>
<keyword evidence="2" id="KW-1133">Transmembrane helix</keyword>
<gene>
    <name evidence="3" type="ORF">Fcan01_17438</name>
</gene>
<feature type="transmembrane region" description="Helical" evidence="2">
    <location>
        <begin position="169"/>
        <end position="186"/>
    </location>
</feature>
<keyword evidence="2" id="KW-0812">Transmembrane</keyword>
<feature type="transmembrane region" description="Helical" evidence="2">
    <location>
        <begin position="192"/>
        <end position="212"/>
    </location>
</feature>
<evidence type="ECO:0000313" key="4">
    <source>
        <dbReference type="Proteomes" id="UP000198287"/>
    </source>
</evidence>
<comment type="caution">
    <text evidence="3">The sequence shown here is derived from an EMBL/GenBank/DDBJ whole genome shotgun (WGS) entry which is preliminary data.</text>
</comment>
<name>A0A226DUG5_FOLCA</name>
<feature type="transmembrane region" description="Helical" evidence="2">
    <location>
        <begin position="232"/>
        <end position="254"/>
    </location>
</feature>